<feature type="domain" description="S1 motif" evidence="8">
    <location>
        <begin position="79"/>
        <end position="156"/>
    </location>
</feature>
<dbReference type="SUPFAM" id="SSF88798">
    <property type="entry name" value="N-terminal, heterodimerisation domain of RBP7 (RpoE)"/>
    <property type="match status" value="1"/>
</dbReference>
<dbReference type="GO" id="GO:0005665">
    <property type="term" value="C:RNA polymerase II, core complex"/>
    <property type="evidence" value="ECO:0007669"/>
    <property type="project" value="TreeGrafter"/>
</dbReference>
<evidence type="ECO:0000256" key="2">
    <source>
        <dbReference type="ARBA" id="ARBA00009307"/>
    </source>
</evidence>
<dbReference type="PANTHER" id="PTHR12709:SF4">
    <property type="entry name" value="DNA-DIRECTED RNA POLYMERASE II SUBUNIT RPB7"/>
    <property type="match status" value="1"/>
</dbReference>
<evidence type="ECO:0000313" key="10">
    <source>
        <dbReference type="EMBL" id="GFP80497.1"/>
    </source>
</evidence>
<evidence type="ECO:0000313" key="11">
    <source>
        <dbReference type="Proteomes" id="UP000653305"/>
    </source>
</evidence>
<organism evidence="10 11">
    <name type="scientific">Phtheirospermum japonicum</name>
    <dbReference type="NCBI Taxonomy" id="374723"/>
    <lineage>
        <taxon>Eukaryota</taxon>
        <taxon>Viridiplantae</taxon>
        <taxon>Streptophyta</taxon>
        <taxon>Embryophyta</taxon>
        <taxon>Tracheophyta</taxon>
        <taxon>Spermatophyta</taxon>
        <taxon>Magnoliopsida</taxon>
        <taxon>eudicotyledons</taxon>
        <taxon>Gunneridae</taxon>
        <taxon>Pentapetalae</taxon>
        <taxon>asterids</taxon>
        <taxon>lamiids</taxon>
        <taxon>Lamiales</taxon>
        <taxon>Orobanchaceae</taxon>
        <taxon>Orobanchaceae incertae sedis</taxon>
        <taxon>Phtheirospermum</taxon>
    </lineage>
</organism>
<accession>A0A830B0F6</accession>
<dbReference type="GO" id="GO:0060213">
    <property type="term" value="P:positive regulation of nuclear-transcribed mRNA poly(A) tail shortening"/>
    <property type="evidence" value="ECO:0007669"/>
    <property type="project" value="TreeGrafter"/>
</dbReference>
<keyword evidence="11" id="KW-1185">Reference proteome</keyword>
<dbReference type="GO" id="GO:0045948">
    <property type="term" value="P:positive regulation of translational initiation"/>
    <property type="evidence" value="ECO:0007669"/>
    <property type="project" value="TreeGrafter"/>
</dbReference>
<evidence type="ECO:0000259" key="9">
    <source>
        <dbReference type="Pfam" id="PF03876"/>
    </source>
</evidence>
<dbReference type="EMBL" id="BMAC01000019">
    <property type="protein sequence ID" value="GFP80497.1"/>
    <property type="molecule type" value="Genomic_DNA"/>
</dbReference>
<dbReference type="InterPro" id="IPR045113">
    <property type="entry name" value="Rpb7-like"/>
</dbReference>
<protein>
    <recommendedName>
        <fullName evidence="6">DNA-directed RNA polymerase subunit</fullName>
    </recommendedName>
</protein>
<dbReference type="FunFam" id="3.30.1490.120:FF:000001">
    <property type="entry name" value="DNA-directed RNA polymerase II subunit RPB7"/>
    <property type="match status" value="1"/>
</dbReference>
<dbReference type="InterPro" id="IPR036898">
    <property type="entry name" value="RNA_pol_Rpb7-like_N_sf"/>
</dbReference>
<evidence type="ECO:0000256" key="3">
    <source>
        <dbReference type="ARBA" id="ARBA00022478"/>
    </source>
</evidence>
<feature type="transmembrane region" description="Helical" evidence="7">
    <location>
        <begin position="285"/>
        <end position="304"/>
    </location>
</feature>
<comment type="function">
    <text evidence="6">DNA-dependent RNA polymerase which catalyzes the transcription of DNA into RNA using the four ribonucleoside triphosphates as substrates.</text>
</comment>
<dbReference type="Gene3D" id="3.30.1490.120">
    <property type="entry name" value="RNA polymerase Rpb7-like, N-terminal domain"/>
    <property type="match status" value="1"/>
</dbReference>
<gene>
    <name evidence="10" type="ORF">PHJA_000193100</name>
</gene>
<evidence type="ECO:0000256" key="6">
    <source>
        <dbReference type="RuleBase" id="RU369086"/>
    </source>
</evidence>
<dbReference type="InterPro" id="IPR005576">
    <property type="entry name" value="Rpb7-like_N"/>
</dbReference>
<keyword evidence="7" id="KW-1133">Transmembrane helix</keyword>
<dbReference type="FunFam" id="2.40.50.140:FF:000043">
    <property type="entry name" value="DNA-directed RNA polymerase II subunit RPB7"/>
    <property type="match status" value="1"/>
</dbReference>
<keyword evidence="4 6" id="KW-0804">Transcription</keyword>
<keyword evidence="7" id="KW-0472">Membrane</keyword>
<dbReference type="Proteomes" id="UP000653305">
    <property type="component" value="Unassembled WGS sequence"/>
</dbReference>
<evidence type="ECO:0000256" key="4">
    <source>
        <dbReference type="ARBA" id="ARBA00023163"/>
    </source>
</evidence>
<comment type="similarity">
    <text evidence="2">Belongs to the eukaryotic RPB7/RPC8 RNA polymerase subunit family.</text>
</comment>
<dbReference type="PANTHER" id="PTHR12709">
    <property type="entry name" value="DNA-DIRECTED RNA POLYMERASE II, III"/>
    <property type="match status" value="1"/>
</dbReference>
<dbReference type="Pfam" id="PF00575">
    <property type="entry name" value="S1"/>
    <property type="match status" value="1"/>
</dbReference>
<reference evidence="10" key="1">
    <citation type="submission" date="2020-07" db="EMBL/GenBank/DDBJ databases">
        <title>Ethylene signaling mediates host invasion by parasitic plants.</title>
        <authorList>
            <person name="Yoshida S."/>
        </authorList>
    </citation>
    <scope>NUCLEOTIDE SEQUENCE</scope>
    <source>
        <strain evidence="10">Okayama</strain>
    </source>
</reference>
<evidence type="ECO:0000256" key="5">
    <source>
        <dbReference type="ARBA" id="ARBA00023242"/>
    </source>
</evidence>
<dbReference type="AlphaFoldDB" id="A0A830B0F6"/>
<dbReference type="Pfam" id="PF03876">
    <property type="entry name" value="SHS2_Rpb7-N"/>
    <property type="match status" value="1"/>
</dbReference>
<dbReference type="InterPro" id="IPR012340">
    <property type="entry name" value="NA-bd_OB-fold"/>
</dbReference>
<evidence type="ECO:0000256" key="7">
    <source>
        <dbReference type="SAM" id="Phobius"/>
    </source>
</evidence>
<dbReference type="Gene3D" id="2.40.50.140">
    <property type="entry name" value="Nucleic acid-binding proteins"/>
    <property type="match status" value="1"/>
</dbReference>
<evidence type="ECO:0000256" key="1">
    <source>
        <dbReference type="ARBA" id="ARBA00004123"/>
    </source>
</evidence>
<keyword evidence="5 6" id="KW-0539">Nucleus</keyword>
<dbReference type="GO" id="GO:0000932">
    <property type="term" value="C:P-body"/>
    <property type="evidence" value="ECO:0007669"/>
    <property type="project" value="TreeGrafter"/>
</dbReference>
<proteinExistence type="inferred from homology"/>
<dbReference type="GO" id="GO:0003727">
    <property type="term" value="F:single-stranded RNA binding"/>
    <property type="evidence" value="ECO:0007669"/>
    <property type="project" value="TreeGrafter"/>
</dbReference>
<comment type="caution">
    <text evidence="10">The sequence shown here is derived from an EMBL/GenBank/DDBJ whole genome shotgun (WGS) entry which is preliminary data.</text>
</comment>
<keyword evidence="7" id="KW-0812">Transmembrane</keyword>
<dbReference type="GO" id="GO:0006367">
    <property type="term" value="P:transcription initiation at RNA polymerase II promoter"/>
    <property type="evidence" value="ECO:0007669"/>
    <property type="project" value="TreeGrafter"/>
</dbReference>
<dbReference type="GO" id="GO:0031369">
    <property type="term" value="F:translation initiation factor binding"/>
    <property type="evidence" value="ECO:0007669"/>
    <property type="project" value="TreeGrafter"/>
</dbReference>
<dbReference type="OrthoDB" id="1162399at2759"/>
<name>A0A830B0F6_9LAMI</name>
<dbReference type="SUPFAM" id="SSF50249">
    <property type="entry name" value="Nucleic acid-binding proteins"/>
    <property type="match status" value="1"/>
</dbReference>
<feature type="domain" description="RNA polymerase Rpb7-like N-terminal" evidence="9">
    <location>
        <begin position="8"/>
        <end position="64"/>
    </location>
</feature>
<dbReference type="CDD" id="cd04462">
    <property type="entry name" value="S1_RNAPII_Rpb7"/>
    <property type="match status" value="1"/>
</dbReference>
<keyword evidence="3 6" id="KW-0240">DNA-directed RNA polymerase</keyword>
<dbReference type="InterPro" id="IPR003029">
    <property type="entry name" value="S1_domain"/>
</dbReference>
<dbReference type="CDD" id="cd04329">
    <property type="entry name" value="RNAP_II_Rpb7_N"/>
    <property type="match status" value="1"/>
</dbReference>
<dbReference type="GO" id="GO:0003697">
    <property type="term" value="F:single-stranded DNA binding"/>
    <property type="evidence" value="ECO:0007669"/>
    <property type="project" value="TreeGrafter"/>
</dbReference>
<sequence length="337" mass="37542">MFFHIVLERNMQLHPRHFGRDLRDKLVSKLMKDVEGTCSGRHGFIVAITGIENVGKGLIRDGTGFVTFPVKYHCVVFRPFKGEIVEAVVTMVNKMGFFAEAGPVQIFVSNHLIPDDMEFQSGDMPNYTTSDGSVKIQKDSEVRLKIIGTRVDATEIFCIGTIKDDFLGVTGDPARHGRDRERVLKTVGVLERQSFSRVEWLPAVDKAIIVPDPLENPRVNQPGGTEPPAAHMNVRNAATPRQAHVLDLHCVRRDPVRERGCCSLENQDVVLGTLAAHANTIHRPVSIVVIVPALAFSVVVFDLTNGKKKKKKKKKKRALEIFQNYVCANHVLIAILI</sequence>
<evidence type="ECO:0000259" key="8">
    <source>
        <dbReference type="Pfam" id="PF00575"/>
    </source>
</evidence>
<comment type="subcellular location">
    <subcellularLocation>
        <location evidence="1 6">Nucleus</location>
    </subcellularLocation>
</comment>